<dbReference type="SUPFAM" id="SSF50978">
    <property type="entry name" value="WD40 repeat-like"/>
    <property type="match status" value="1"/>
</dbReference>
<keyword evidence="2" id="KW-0677">Repeat</keyword>
<gene>
    <name evidence="4" type="ORF">MYCIT1_LOCUS1251</name>
    <name evidence="5" type="ORF">MYCIT1_LOCUS1393</name>
    <name evidence="6" type="ORF">MYCIT1_LOCUS23158</name>
</gene>
<evidence type="ECO:0000256" key="2">
    <source>
        <dbReference type="ARBA" id="ARBA00022737"/>
    </source>
</evidence>
<accession>A0AAD2Q4J1</accession>
<keyword evidence="7" id="KW-1185">Reference proteome</keyword>
<evidence type="ECO:0008006" key="8">
    <source>
        <dbReference type="Google" id="ProtNLM"/>
    </source>
</evidence>
<dbReference type="EMBL" id="CAVNYO010000405">
    <property type="protein sequence ID" value="CAK5275423.1"/>
    <property type="molecule type" value="Genomic_DNA"/>
</dbReference>
<dbReference type="SMART" id="SM00320">
    <property type="entry name" value="WD40"/>
    <property type="match status" value="7"/>
</dbReference>
<organism evidence="6 7">
    <name type="scientific">Mycena citricolor</name>
    <dbReference type="NCBI Taxonomy" id="2018698"/>
    <lineage>
        <taxon>Eukaryota</taxon>
        <taxon>Fungi</taxon>
        <taxon>Dikarya</taxon>
        <taxon>Basidiomycota</taxon>
        <taxon>Agaricomycotina</taxon>
        <taxon>Agaricomycetes</taxon>
        <taxon>Agaricomycetidae</taxon>
        <taxon>Agaricales</taxon>
        <taxon>Marasmiineae</taxon>
        <taxon>Mycenaceae</taxon>
        <taxon>Mycena</taxon>
    </lineage>
</organism>
<dbReference type="PROSITE" id="PS50082">
    <property type="entry name" value="WD_REPEATS_2"/>
    <property type="match status" value="2"/>
</dbReference>
<dbReference type="AlphaFoldDB" id="A0AAD2Q4J1"/>
<evidence type="ECO:0000313" key="4">
    <source>
        <dbReference type="EMBL" id="CAK5262487.1"/>
    </source>
</evidence>
<dbReference type="GO" id="GO:0005634">
    <property type="term" value="C:nucleus"/>
    <property type="evidence" value="ECO:0007669"/>
    <property type="project" value="TreeGrafter"/>
</dbReference>
<sequence length="327" mass="34164">MSLAFVHAHDCAEPAPLAHSDAIWGASWTALDTVVSVSADGSIKQWNSSTGQRHPANAEFPPPHTLALVSLSVAPDGTRALYNSIEGLTALWDLTNGQVAAKFESYARGTEGAEPCKSWSVSLHPQGETYAATSSSGNVSIYSANPETFGKRVASLASGRSKFGMKCKHSPDGKRVALSTEAGQIYIFDLEAGALSATYTSHALAVRALSWSADSSLLLSGSDDKRLVLHDVRTSQGGTVASFTGHSSWVLSTDISQDGKLGLSGSADKSIKVWDIGARAAVSTVQDTGEVWSVSWRPKPSAGGAGAFISGGQDGVVRWWRGAGVTV</sequence>
<evidence type="ECO:0000313" key="6">
    <source>
        <dbReference type="EMBL" id="CAK5275423.1"/>
    </source>
</evidence>
<keyword evidence="1 3" id="KW-0853">WD repeat</keyword>
<dbReference type="EMBL" id="CAVNYO010000020">
    <property type="protein sequence ID" value="CAK5262565.1"/>
    <property type="molecule type" value="Genomic_DNA"/>
</dbReference>
<evidence type="ECO:0000313" key="5">
    <source>
        <dbReference type="EMBL" id="CAK5262565.1"/>
    </source>
</evidence>
<feature type="repeat" description="WD" evidence="3">
    <location>
        <begin position="199"/>
        <end position="240"/>
    </location>
</feature>
<reference evidence="6" key="1">
    <citation type="submission" date="2023-11" db="EMBL/GenBank/DDBJ databases">
        <authorList>
            <person name="De Vega J J."/>
            <person name="De Vega J J."/>
        </authorList>
    </citation>
    <scope>NUCLEOTIDE SEQUENCE</scope>
</reference>
<dbReference type="PANTHER" id="PTHR44090:SF1">
    <property type="entry name" value="SUPERKILLER COMPLEX PROTEIN 8"/>
    <property type="match status" value="1"/>
</dbReference>
<dbReference type="EMBL" id="CAVNYO010000019">
    <property type="protein sequence ID" value="CAK5262487.1"/>
    <property type="molecule type" value="Genomic_DNA"/>
</dbReference>
<dbReference type="PANTHER" id="PTHR44090">
    <property type="entry name" value="WD REPEAT-CONTAINING PROTEIN 61"/>
    <property type="match status" value="1"/>
</dbReference>
<dbReference type="Pfam" id="PF00400">
    <property type="entry name" value="WD40"/>
    <property type="match status" value="3"/>
</dbReference>
<evidence type="ECO:0000313" key="7">
    <source>
        <dbReference type="Proteomes" id="UP001295794"/>
    </source>
</evidence>
<dbReference type="Gene3D" id="2.130.10.10">
    <property type="entry name" value="YVTN repeat-like/Quinoprotein amine dehydrogenase"/>
    <property type="match status" value="1"/>
</dbReference>
<dbReference type="InterPro" id="IPR036322">
    <property type="entry name" value="WD40_repeat_dom_sf"/>
</dbReference>
<comment type="caution">
    <text evidence="6">The sequence shown here is derived from an EMBL/GenBank/DDBJ whole genome shotgun (WGS) entry which is preliminary data.</text>
</comment>
<dbReference type="InterPro" id="IPR051510">
    <property type="entry name" value="SKI8"/>
</dbReference>
<dbReference type="InterPro" id="IPR015943">
    <property type="entry name" value="WD40/YVTN_repeat-like_dom_sf"/>
</dbReference>
<dbReference type="PROSITE" id="PS50294">
    <property type="entry name" value="WD_REPEATS_REGION"/>
    <property type="match status" value="2"/>
</dbReference>
<dbReference type="GO" id="GO:0032991">
    <property type="term" value="C:protein-containing complex"/>
    <property type="evidence" value="ECO:0007669"/>
    <property type="project" value="UniProtKB-ARBA"/>
</dbReference>
<proteinExistence type="predicted"/>
<dbReference type="Proteomes" id="UP001295794">
    <property type="component" value="Unassembled WGS sequence"/>
</dbReference>
<feature type="repeat" description="WD" evidence="3">
    <location>
        <begin position="243"/>
        <end position="284"/>
    </location>
</feature>
<name>A0AAD2Q4J1_9AGAR</name>
<dbReference type="InterPro" id="IPR001680">
    <property type="entry name" value="WD40_rpt"/>
</dbReference>
<evidence type="ECO:0000256" key="1">
    <source>
        <dbReference type="ARBA" id="ARBA00022574"/>
    </source>
</evidence>
<evidence type="ECO:0000256" key="3">
    <source>
        <dbReference type="PROSITE-ProRule" id="PRU00221"/>
    </source>
</evidence>
<protein>
    <recommendedName>
        <fullName evidence="8">WD repeat-containing protein 61</fullName>
    </recommendedName>
</protein>